<dbReference type="SUPFAM" id="SSF48452">
    <property type="entry name" value="TPR-like"/>
    <property type="match status" value="1"/>
</dbReference>
<dbReference type="RefSeq" id="WP_309945916.1">
    <property type="nucleotide sequence ID" value="NZ_JAVDQY010000002.1"/>
</dbReference>
<sequence>MNSKTTEMTLTKSKYYFEALDYFPFNLSECMDALNYALSYEPEDADSLCLMGRVYSEELKDYETAKKYFDEAMQSNIGNINIPKYYIECLLANEDYKEAEKLIEFALKIKGIDKAEILNCKSFLLERKNEYKPALEILKEAKQFTYCKTTLEALEEREKFVRAKAARARTRKKTE</sequence>
<accession>A0AAE3Y7J9</accession>
<dbReference type="Proteomes" id="UP001184861">
    <property type="component" value="Unassembled WGS sequence"/>
</dbReference>
<dbReference type="EMBL" id="JAVDQY010000002">
    <property type="protein sequence ID" value="MDR6526435.1"/>
    <property type="molecule type" value="Genomic_DNA"/>
</dbReference>
<gene>
    <name evidence="1" type="ORF">J2787_001815</name>
</gene>
<dbReference type="AlphaFoldDB" id="A0AAE3Y7J9"/>
<comment type="caution">
    <text evidence="1">The sequence shown here is derived from an EMBL/GenBank/DDBJ whole genome shotgun (WGS) entry which is preliminary data.</text>
</comment>
<proteinExistence type="predicted"/>
<evidence type="ECO:0000313" key="1">
    <source>
        <dbReference type="EMBL" id="MDR6526435.1"/>
    </source>
</evidence>
<dbReference type="InterPro" id="IPR011990">
    <property type="entry name" value="TPR-like_helical_dom_sf"/>
</dbReference>
<dbReference type="Pfam" id="PF14559">
    <property type="entry name" value="TPR_19"/>
    <property type="match status" value="1"/>
</dbReference>
<evidence type="ECO:0000313" key="2">
    <source>
        <dbReference type="Proteomes" id="UP001184861"/>
    </source>
</evidence>
<organism evidence="1 2">
    <name type="scientific">Chryseobacterium rhizosphaerae</name>
    <dbReference type="NCBI Taxonomy" id="395937"/>
    <lineage>
        <taxon>Bacteria</taxon>
        <taxon>Pseudomonadati</taxon>
        <taxon>Bacteroidota</taxon>
        <taxon>Flavobacteriia</taxon>
        <taxon>Flavobacteriales</taxon>
        <taxon>Weeksellaceae</taxon>
        <taxon>Chryseobacterium group</taxon>
        <taxon>Chryseobacterium</taxon>
    </lineage>
</organism>
<protein>
    <submittedName>
        <fullName evidence="1">Tetratricopeptide (TPR) repeat protein</fullName>
    </submittedName>
</protein>
<dbReference type="Gene3D" id="1.25.40.10">
    <property type="entry name" value="Tetratricopeptide repeat domain"/>
    <property type="match status" value="1"/>
</dbReference>
<name>A0AAE3Y7J9_9FLAO</name>
<reference evidence="1" key="1">
    <citation type="submission" date="2023-07" db="EMBL/GenBank/DDBJ databases">
        <title>Sorghum-associated microbial communities from plants grown in Nebraska, USA.</title>
        <authorList>
            <person name="Schachtman D."/>
        </authorList>
    </citation>
    <scope>NUCLEOTIDE SEQUENCE</scope>
    <source>
        <strain evidence="1">DS2360</strain>
    </source>
</reference>